<evidence type="ECO:0000313" key="1">
    <source>
        <dbReference type="EMBL" id="KAK4422635.1"/>
    </source>
</evidence>
<reference evidence="1" key="2">
    <citation type="journal article" date="2024" name="Plant">
        <title>Genomic evolution and insights into agronomic trait innovations of Sesamum species.</title>
        <authorList>
            <person name="Miao H."/>
            <person name="Wang L."/>
            <person name="Qu L."/>
            <person name="Liu H."/>
            <person name="Sun Y."/>
            <person name="Le M."/>
            <person name="Wang Q."/>
            <person name="Wei S."/>
            <person name="Zheng Y."/>
            <person name="Lin W."/>
            <person name="Duan Y."/>
            <person name="Cao H."/>
            <person name="Xiong S."/>
            <person name="Wang X."/>
            <person name="Wei L."/>
            <person name="Li C."/>
            <person name="Ma Q."/>
            <person name="Ju M."/>
            <person name="Zhao R."/>
            <person name="Li G."/>
            <person name="Mu C."/>
            <person name="Tian Q."/>
            <person name="Mei H."/>
            <person name="Zhang T."/>
            <person name="Gao T."/>
            <person name="Zhang H."/>
        </authorList>
    </citation>
    <scope>NUCLEOTIDE SEQUENCE</scope>
    <source>
        <strain evidence="1">3651</strain>
    </source>
</reference>
<dbReference type="Proteomes" id="UP001293254">
    <property type="component" value="Unassembled WGS sequence"/>
</dbReference>
<reference evidence="1" key="1">
    <citation type="submission" date="2020-06" db="EMBL/GenBank/DDBJ databases">
        <authorList>
            <person name="Li T."/>
            <person name="Hu X."/>
            <person name="Zhang T."/>
            <person name="Song X."/>
            <person name="Zhang H."/>
            <person name="Dai N."/>
            <person name="Sheng W."/>
            <person name="Hou X."/>
            <person name="Wei L."/>
        </authorList>
    </citation>
    <scope>NUCLEOTIDE SEQUENCE</scope>
    <source>
        <strain evidence="1">3651</strain>
        <tissue evidence="1">Leaf</tissue>
    </source>
</reference>
<accession>A0AAE1Y2L4</accession>
<keyword evidence="2" id="KW-1185">Reference proteome</keyword>
<dbReference type="EMBL" id="JACGWO010000007">
    <property type="protein sequence ID" value="KAK4422635.1"/>
    <property type="molecule type" value="Genomic_DNA"/>
</dbReference>
<sequence>MRRRVTREEGSAYLIRKVLERGTPTIPLNYKLARNGFSAVVAKPGCWMTSSSLWMDRVSIALIRDYGPFHFHTKKGRGMEERGLGNLLKERTQRMGIARRNWKQDIEATLGSEGGLFEKEPNLVFDGRRGDRLCFYDCLPSR</sequence>
<protein>
    <submittedName>
        <fullName evidence="1">Uncharacterized protein</fullName>
    </submittedName>
</protein>
<comment type="caution">
    <text evidence="1">The sequence shown here is derived from an EMBL/GenBank/DDBJ whole genome shotgun (WGS) entry which is preliminary data.</text>
</comment>
<name>A0AAE1Y2L4_9LAMI</name>
<organism evidence="1 2">
    <name type="scientific">Sesamum alatum</name>
    <dbReference type="NCBI Taxonomy" id="300844"/>
    <lineage>
        <taxon>Eukaryota</taxon>
        <taxon>Viridiplantae</taxon>
        <taxon>Streptophyta</taxon>
        <taxon>Embryophyta</taxon>
        <taxon>Tracheophyta</taxon>
        <taxon>Spermatophyta</taxon>
        <taxon>Magnoliopsida</taxon>
        <taxon>eudicotyledons</taxon>
        <taxon>Gunneridae</taxon>
        <taxon>Pentapetalae</taxon>
        <taxon>asterids</taxon>
        <taxon>lamiids</taxon>
        <taxon>Lamiales</taxon>
        <taxon>Pedaliaceae</taxon>
        <taxon>Sesamum</taxon>
    </lineage>
</organism>
<proteinExistence type="predicted"/>
<gene>
    <name evidence="1" type="ORF">Salat_1846000</name>
</gene>
<dbReference type="AlphaFoldDB" id="A0AAE1Y2L4"/>
<evidence type="ECO:0000313" key="2">
    <source>
        <dbReference type="Proteomes" id="UP001293254"/>
    </source>
</evidence>